<dbReference type="AlphaFoldDB" id="A0A2W2AB58"/>
<protein>
    <recommendedName>
        <fullName evidence="1">PKD domain-containing protein</fullName>
    </recommendedName>
</protein>
<gene>
    <name evidence="2" type="ORF">DN068_21555</name>
</gene>
<dbReference type="InterPro" id="IPR013783">
    <property type="entry name" value="Ig-like_fold"/>
</dbReference>
<dbReference type="CDD" id="cd00146">
    <property type="entry name" value="PKD"/>
    <property type="match status" value="1"/>
</dbReference>
<dbReference type="Gene3D" id="3.40.50.1110">
    <property type="entry name" value="SGNH hydrolase"/>
    <property type="match status" value="1"/>
</dbReference>
<dbReference type="Pfam" id="PF18911">
    <property type="entry name" value="PKD_4"/>
    <property type="match status" value="1"/>
</dbReference>
<dbReference type="Pfam" id="PF18962">
    <property type="entry name" value="Por_Secre_tail"/>
    <property type="match status" value="1"/>
</dbReference>
<reference evidence="2 3" key="1">
    <citation type="submission" date="2018-06" db="EMBL/GenBank/DDBJ databases">
        <title>Mucibacter soli gen. nov., sp. nov., a new member of the family Chitinophagaceae producing mucin.</title>
        <authorList>
            <person name="Kim M.-K."/>
            <person name="Park S."/>
            <person name="Kim T.-S."/>
            <person name="Joung Y."/>
            <person name="Han J.-H."/>
            <person name="Kim S.B."/>
        </authorList>
    </citation>
    <scope>NUCLEOTIDE SEQUENCE [LARGE SCALE GENOMIC DNA]</scope>
    <source>
        <strain evidence="2 3">R1-15</strain>
    </source>
</reference>
<sequence length="456" mass="50074">MPVSGRYHHNTKIMRFGILAFVFSLIVSSVTFAGKKMKVLFIGNSYTYVNNLPQVTADIAASMGDTLVFDSYTPGGYTLDQHNNDPLCLQKINSAEWDYVILQEQSLGAAEDPSNFFVGSYYAARGLDQKIAANDSCTKVLFYMTWGYKNGEPSFCGTSWPYPCTYEGMDSLVNLRYRAYADSAVMAVMGYSAATVGGFVPVRQAEVSPVGAVRHYIRHQYPSIELYQTDGSHPTEAGTYAAGCTFYAALFHKDPALIPYNYTLSAADAGNIRNAANLVAYDSMPQWHWNIGLHADFNYTVGVGDTLSFSNTSTAAVAGVWDFGDGGMSMSWNTTHVYATGGIYIVRLIAFSLSCADTTYVTINTNPTAVENIGGVHPMFAIYPNPANDMVNVHAVKPYSGSYQVSIANTLGQRVYLNEHATNDQQINISNFAPGIYFIKVKTNDNIVREFKLLKQ</sequence>
<dbReference type="InterPro" id="IPR022409">
    <property type="entry name" value="PKD/Chitinase_dom"/>
</dbReference>
<accession>A0A2W2AB58</accession>
<dbReference type="SMART" id="SM00089">
    <property type="entry name" value="PKD"/>
    <property type="match status" value="1"/>
</dbReference>
<dbReference type="Gene3D" id="2.60.40.10">
    <property type="entry name" value="Immunoglobulins"/>
    <property type="match status" value="1"/>
</dbReference>
<feature type="domain" description="PKD" evidence="1">
    <location>
        <begin position="306"/>
        <end position="350"/>
    </location>
</feature>
<evidence type="ECO:0000259" key="1">
    <source>
        <dbReference type="PROSITE" id="PS50093"/>
    </source>
</evidence>
<name>A0A2W2AB58_9BACT</name>
<dbReference type="Proteomes" id="UP000248745">
    <property type="component" value="Unassembled WGS sequence"/>
</dbReference>
<organism evidence="2 3">
    <name type="scientific">Taibaiella soli</name>
    <dbReference type="NCBI Taxonomy" id="1649169"/>
    <lineage>
        <taxon>Bacteria</taxon>
        <taxon>Pseudomonadati</taxon>
        <taxon>Bacteroidota</taxon>
        <taxon>Chitinophagia</taxon>
        <taxon>Chitinophagales</taxon>
        <taxon>Chitinophagaceae</taxon>
        <taxon>Taibaiella</taxon>
    </lineage>
</organism>
<dbReference type="InterPro" id="IPR036514">
    <property type="entry name" value="SGNH_hydro_sf"/>
</dbReference>
<dbReference type="InterPro" id="IPR035986">
    <property type="entry name" value="PKD_dom_sf"/>
</dbReference>
<dbReference type="OrthoDB" id="7443339at2"/>
<dbReference type="SUPFAM" id="SSF49299">
    <property type="entry name" value="PKD domain"/>
    <property type="match status" value="1"/>
</dbReference>
<dbReference type="InterPro" id="IPR000601">
    <property type="entry name" value="PKD_dom"/>
</dbReference>
<dbReference type="GO" id="GO:0016788">
    <property type="term" value="F:hydrolase activity, acting on ester bonds"/>
    <property type="evidence" value="ECO:0007669"/>
    <property type="project" value="UniProtKB-ARBA"/>
</dbReference>
<evidence type="ECO:0000313" key="3">
    <source>
        <dbReference type="Proteomes" id="UP000248745"/>
    </source>
</evidence>
<dbReference type="EMBL" id="QKTW01000030">
    <property type="protein sequence ID" value="PZF70832.1"/>
    <property type="molecule type" value="Genomic_DNA"/>
</dbReference>
<comment type="caution">
    <text evidence="2">The sequence shown here is derived from an EMBL/GenBank/DDBJ whole genome shotgun (WGS) entry which is preliminary data.</text>
</comment>
<dbReference type="NCBIfam" id="TIGR04183">
    <property type="entry name" value="Por_Secre_tail"/>
    <property type="match status" value="1"/>
</dbReference>
<keyword evidence="3" id="KW-1185">Reference proteome</keyword>
<evidence type="ECO:0000313" key="2">
    <source>
        <dbReference type="EMBL" id="PZF70832.1"/>
    </source>
</evidence>
<proteinExistence type="predicted"/>
<dbReference type="InterPro" id="IPR026444">
    <property type="entry name" value="Secre_tail"/>
</dbReference>
<dbReference type="PROSITE" id="PS50093">
    <property type="entry name" value="PKD"/>
    <property type="match status" value="1"/>
</dbReference>